<keyword evidence="7" id="KW-0798">TonB box</keyword>
<dbReference type="InterPro" id="IPR039426">
    <property type="entry name" value="TonB-dep_rcpt-like"/>
</dbReference>
<dbReference type="InterPro" id="IPR008969">
    <property type="entry name" value="CarboxyPept-like_regulatory"/>
</dbReference>
<sequence>GTIVDSESKEPLPSVSVVIERTTLGAATDEEGYFLITDVPPGTYSLKASMVGYAPETKEKVRVFVGRTTTAAFSLLTSAIAGEEVMVRAIRLRNVIEEPLLESSGLELSTTVVNKLEIRRQGAKNIIDALEYVPSALVETRGRKVKQFFSVRGQRYPYPEYTVDGAWQREFHELPYFFSASDIEHIEVIRSSVALLKGLSGLVGIINIIPRVYREPETSAETEYGTYNTYRLHLSHGAAK</sequence>
<gene>
    <name evidence="11" type="ORF">S12H4_51733</name>
</gene>
<dbReference type="Pfam" id="PF13715">
    <property type="entry name" value="CarbopepD_reg_2"/>
    <property type="match status" value="1"/>
</dbReference>
<dbReference type="PROSITE" id="PS52016">
    <property type="entry name" value="TONB_DEPENDENT_REC_3"/>
    <property type="match status" value="1"/>
</dbReference>
<evidence type="ECO:0000256" key="3">
    <source>
        <dbReference type="ARBA" id="ARBA00022496"/>
    </source>
</evidence>
<keyword evidence="8" id="KW-0472">Membrane</keyword>
<dbReference type="InterPro" id="IPR036942">
    <property type="entry name" value="Beta-barrel_TonB_sf"/>
</dbReference>
<evidence type="ECO:0000256" key="8">
    <source>
        <dbReference type="ARBA" id="ARBA00023136"/>
    </source>
</evidence>
<dbReference type="EMBL" id="BARW01032729">
    <property type="protein sequence ID" value="GAJ03148.1"/>
    <property type="molecule type" value="Genomic_DNA"/>
</dbReference>
<keyword evidence="9" id="KW-0998">Cell outer membrane</keyword>
<dbReference type="Gene3D" id="2.60.40.1120">
    <property type="entry name" value="Carboxypeptidase-like, regulatory domain"/>
    <property type="match status" value="1"/>
</dbReference>
<evidence type="ECO:0000256" key="1">
    <source>
        <dbReference type="ARBA" id="ARBA00004571"/>
    </source>
</evidence>
<evidence type="ECO:0000256" key="5">
    <source>
        <dbReference type="ARBA" id="ARBA00023004"/>
    </source>
</evidence>
<dbReference type="AlphaFoldDB" id="X1TCV8"/>
<feature type="domain" description="TonB-dependent receptor plug" evidence="10">
    <location>
        <begin position="109"/>
        <end position="204"/>
    </location>
</feature>
<feature type="non-terminal residue" evidence="11">
    <location>
        <position position="240"/>
    </location>
</feature>
<dbReference type="PANTHER" id="PTHR32552:SF81">
    <property type="entry name" value="TONB-DEPENDENT OUTER MEMBRANE RECEPTOR"/>
    <property type="match status" value="1"/>
</dbReference>
<dbReference type="SUPFAM" id="SSF49464">
    <property type="entry name" value="Carboxypeptidase regulatory domain-like"/>
    <property type="match status" value="1"/>
</dbReference>
<evidence type="ECO:0000256" key="9">
    <source>
        <dbReference type="ARBA" id="ARBA00023237"/>
    </source>
</evidence>
<feature type="non-terminal residue" evidence="11">
    <location>
        <position position="1"/>
    </location>
</feature>
<dbReference type="SUPFAM" id="SSF56935">
    <property type="entry name" value="Porins"/>
    <property type="match status" value="1"/>
</dbReference>
<evidence type="ECO:0000259" key="10">
    <source>
        <dbReference type="Pfam" id="PF07715"/>
    </source>
</evidence>
<keyword evidence="3" id="KW-0410">Iron transport</keyword>
<protein>
    <recommendedName>
        <fullName evidence="10">TonB-dependent receptor plug domain-containing protein</fullName>
    </recommendedName>
</protein>
<evidence type="ECO:0000256" key="2">
    <source>
        <dbReference type="ARBA" id="ARBA00022448"/>
    </source>
</evidence>
<keyword evidence="4" id="KW-0812">Transmembrane</keyword>
<evidence type="ECO:0000256" key="6">
    <source>
        <dbReference type="ARBA" id="ARBA00023065"/>
    </source>
</evidence>
<dbReference type="PANTHER" id="PTHR32552">
    <property type="entry name" value="FERRICHROME IRON RECEPTOR-RELATED"/>
    <property type="match status" value="1"/>
</dbReference>
<accession>X1TCV8</accession>
<proteinExistence type="predicted"/>
<name>X1TCV8_9ZZZZ</name>
<dbReference type="Gene3D" id="2.40.170.20">
    <property type="entry name" value="TonB-dependent receptor, beta-barrel domain"/>
    <property type="match status" value="1"/>
</dbReference>
<evidence type="ECO:0000313" key="11">
    <source>
        <dbReference type="EMBL" id="GAJ03148.1"/>
    </source>
</evidence>
<reference evidence="11" key="1">
    <citation type="journal article" date="2014" name="Front. Microbiol.">
        <title>High frequency of phylogenetically diverse reductive dehalogenase-homologous genes in deep subseafloor sedimentary metagenomes.</title>
        <authorList>
            <person name="Kawai M."/>
            <person name="Futagami T."/>
            <person name="Toyoda A."/>
            <person name="Takaki Y."/>
            <person name="Nishi S."/>
            <person name="Hori S."/>
            <person name="Arai W."/>
            <person name="Tsubouchi T."/>
            <person name="Morono Y."/>
            <person name="Uchiyama I."/>
            <person name="Ito T."/>
            <person name="Fujiyama A."/>
            <person name="Inagaki F."/>
            <person name="Takami H."/>
        </authorList>
    </citation>
    <scope>NUCLEOTIDE SEQUENCE</scope>
    <source>
        <strain evidence="11">Expedition CK06-06</strain>
    </source>
</reference>
<dbReference type="GO" id="GO:0009279">
    <property type="term" value="C:cell outer membrane"/>
    <property type="evidence" value="ECO:0007669"/>
    <property type="project" value="UniProtKB-SubCell"/>
</dbReference>
<keyword evidence="5" id="KW-0408">Iron</keyword>
<comment type="caution">
    <text evidence="11">The sequence shown here is derived from an EMBL/GenBank/DDBJ whole genome shotgun (WGS) entry which is preliminary data.</text>
</comment>
<dbReference type="InterPro" id="IPR012910">
    <property type="entry name" value="Plug_dom"/>
</dbReference>
<evidence type="ECO:0000256" key="7">
    <source>
        <dbReference type="ARBA" id="ARBA00023077"/>
    </source>
</evidence>
<comment type="subcellular location">
    <subcellularLocation>
        <location evidence="1">Cell outer membrane</location>
        <topology evidence="1">Multi-pass membrane protein</topology>
    </subcellularLocation>
</comment>
<dbReference type="GO" id="GO:0006826">
    <property type="term" value="P:iron ion transport"/>
    <property type="evidence" value="ECO:0007669"/>
    <property type="project" value="UniProtKB-KW"/>
</dbReference>
<evidence type="ECO:0000256" key="4">
    <source>
        <dbReference type="ARBA" id="ARBA00022692"/>
    </source>
</evidence>
<dbReference type="Pfam" id="PF07715">
    <property type="entry name" value="Plug"/>
    <property type="match status" value="1"/>
</dbReference>
<keyword evidence="2" id="KW-0813">Transport</keyword>
<keyword evidence="6" id="KW-0406">Ion transport</keyword>
<organism evidence="11">
    <name type="scientific">marine sediment metagenome</name>
    <dbReference type="NCBI Taxonomy" id="412755"/>
    <lineage>
        <taxon>unclassified sequences</taxon>
        <taxon>metagenomes</taxon>
        <taxon>ecological metagenomes</taxon>
    </lineage>
</organism>